<proteinExistence type="predicted"/>
<evidence type="ECO:0008006" key="3">
    <source>
        <dbReference type="Google" id="ProtNLM"/>
    </source>
</evidence>
<dbReference type="RefSeq" id="WP_230067199.1">
    <property type="nucleotide sequence ID" value="NZ_BAABLL010000003.1"/>
</dbReference>
<reference evidence="2" key="1">
    <citation type="journal article" date="2019" name="Int. J. Syst. Evol. Microbiol.">
        <title>The Global Catalogue of Microorganisms (GCM) 10K type strain sequencing project: providing services to taxonomists for standard genome sequencing and annotation.</title>
        <authorList>
            <consortium name="The Broad Institute Genomics Platform"/>
            <consortium name="The Broad Institute Genome Sequencing Center for Infectious Disease"/>
            <person name="Wu L."/>
            <person name="Ma J."/>
        </authorList>
    </citation>
    <scope>NUCLEOTIDE SEQUENCE [LARGE SCALE GENOMIC DNA]</scope>
    <source>
        <strain evidence="2">CGMCC 1.10698</strain>
    </source>
</reference>
<evidence type="ECO:0000313" key="1">
    <source>
        <dbReference type="EMBL" id="MFC4265167.1"/>
    </source>
</evidence>
<organism evidence="1 2">
    <name type="scientific">Arthrobacter cryoconiti</name>
    <dbReference type="NCBI Taxonomy" id="748907"/>
    <lineage>
        <taxon>Bacteria</taxon>
        <taxon>Bacillati</taxon>
        <taxon>Actinomycetota</taxon>
        <taxon>Actinomycetes</taxon>
        <taxon>Micrococcales</taxon>
        <taxon>Micrococcaceae</taxon>
        <taxon>Arthrobacter</taxon>
    </lineage>
</organism>
<gene>
    <name evidence="1" type="ORF">ACFOW9_06100</name>
</gene>
<sequence>MSGVDTVRGINYQHCQAILIGLDIAADDSVLGIRVEGAVDALDLEVIADSPAGAGPFVVRGLQMKSRLQPYTWARAELLAIVQRWTELPLSANSEFSLLTDGALGPSGYAVAAALDEARDGKYDAVAELLGVDAEDPLCAVMGRARIVSEPGSVEALLLSAEMEVRALLETGPTHPDAEKDAADRVNELFRVISTRSGLPDLDDRFISRDEIIAIVGDIARLAEADRWTGSLAAEYLTAMAAEQIDNLVVPTLTASWQSSPIRVEDLALVTGPLLMTGRTGSGKSTLSRLWRRGAACAGGNVVVCHAEAYLAQRLDRLVADAVGTAVGRTLSRRVGRQVLGDPNVTVILDGVSELPQQVRSELAADLRTHLAGSHRSRVVGVGRDEGVGATLFPSSATVQRLYPLAFARSERLALTAKVLGEPEGDASTPVAVDGGEPTALAGSGGGDIEDFSSRCYEALAQVEHALGDAAGNPMLLELALQLVAGGIPFTDRASVYESTVSRMSDRANGGDVRLAVAVLGVVFAELLDEGRRYANPLEWERMIAGAAVFLEERGVATDVAAIREAVARSGLVNAVITGIGHTTLRVPVHDSFADYFAARAHADGLVSLPEILLENDENRLWFSSQMRMLNSSDVLAVAKQLPFSLVRVSESDHNNISQQTPGIVAALLNTVLPDDTDVEVTMWQTANGKTMAQAGTGPTTWVDSAQAPAVFAGPTVVAEDSDGPTAVAVRLWRLILRQRLRRDRRLRPRYPGSRQEACDQLREHCREVIAAVATVLVEIAPPGTINRLQETIGPLGMTGVVYERQDGGFGPEGWSVRYRHTEAIDLAAAPDSSPPPVEPFGEYSAWTDVVSRVSTSPEVTAAKAIAEAVTKLTRNHWL</sequence>
<dbReference type="EMBL" id="JBHSCQ010000006">
    <property type="protein sequence ID" value="MFC4265167.1"/>
    <property type="molecule type" value="Genomic_DNA"/>
</dbReference>
<dbReference type="Proteomes" id="UP001595773">
    <property type="component" value="Unassembled WGS sequence"/>
</dbReference>
<name>A0ABV8QYD1_9MICC</name>
<dbReference type="SUPFAM" id="SSF52540">
    <property type="entry name" value="P-loop containing nucleoside triphosphate hydrolases"/>
    <property type="match status" value="1"/>
</dbReference>
<keyword evidence="2" id="KW-1185">Reference proteome</keyword>
<accession>A0ABV8QYD1</accession>
<dbReference type="Gene3D" id="3.40.50.300">
    <property type="entry name" value="P-loop containing nucleotide triphosphate hydrolases"/>
    <property type="match status" value="1"/>
</dbReference>
<evidence type="ECO:0000313" key="2">
    <source>
        <dbReference type="Proteomes" id="UP001595773"/>
    </source>
</evidence>
<dbReference type="InterPro" id="IPR027417">
    <property type="entry name" value="P-loop_NTPase"/>
</dbReference>
<protein>
    <recommendedName>
        <fullName evidence="3">AAA+ ATPase domain-containing protein</fullName>
    </recommendedName>
</protein>
<comment type="caution">
    <text evidence="1">The sequence shown here is derived from an EMBL/GenBank/DDBJ whole genome shotgun (WGS) entry which is preliminary data.</text>
</comment>